<sequence>MASEIDANIGNEKCFSDKFLPLFSNSSDINIKNIGERYMKMCEQSKMNQAKRTHKTDVENQNNENNSNQRLALKRKVDQRSAARGNSSRRQQPPTSSSNGNDRGNERKPLPPRKSRREREDSDDGHHSKEEDERNPNGDLEEIGIRYRQELRGQLLSTAATTATLTTAATTFHSSTSGSEENDLSNSNLLDIFNGDMEPRKKLIHLFERFNIEYDVNVDVELNDISENGNGLQVNRQQINYLKTCYQNQGVDHVLHYSFLVLCKGKRRETEFFTVDGIARIQALKEYTDDHIECSTKITADFVCYGIIPKQLKVLITSFAELKVGSLKKYYNEEEILKNGRLIIKYYPEMLQMNLTLDDSAKNVKEIEEKEAANDTSINHQLCRILNVKNPKTFKKSLWRTIWISDEHFDLMFEGIMATTDDDKILKEICAKYLKCPKRIVYILTHREIYSVRDVFRNALRESNYHEYDCWMKTNKIWESGKNEEWHQKQLMDDTFEQYDDEGERVQWLNDFITNCRKKRKNYINLDNMRKQTKTIKGKLCYLSERFQIYLKAKTKEMEAVADDTVAANGTLTISKIAKPRPKRGKFVTVKIPIDELEAEYIQPLIKTQNQEHAAIICNVIKRYATNAHTLSKDTLHSFEQQFEYQGGRMLLGVYRRGADRDPTRDANIGNEKWFNDKLWPLFSKSSDINIQKIGVKLCEQSKMNQAKRTHKTDVENQKNETNLNQRLALKREVDQRKVLLQ</sequence>
<feature type="compositionally biased region" description="Basic and acidic residues" evidence="1">
    <location>
        <begin position="117"/>
        <end position="136"/>
    </location>
</feature>
<dbReference type="Proteomes" id="UP000887578">
    <property type="component" value="Unplaced"/>
</dbReference>
<feature type="region of interest" description="Disordered" evidence="1">
    <location>
        <begin position="705"/>
        <end position="724"/>
    </location>
</feature>
<accession>A0A914Q502</accession>
<feature type="compositionally biased region" description="Low complexity" evidence="1">
    <location>
        <begin position="59"/>
        <end position="69"/>
    </location>
</feature>
<feature type="region of interest" description="Disordered" evidence="1">
    <location>
        <begin position="45"/>
        <end position="141"/>
    </location>
</feature>
<name>A0A914Q502_9BILA</name>
<evidence type="ECO:0000313" key="3">
    <source>
        <dbReference type="WBParaSite" id="PDA_v2.g25966.t1"/>
    </source>
</evidence>
<proteinExistence type="predicted"/>
<feature type="compositionally biased region" description="Low complexity" evidence="1">
    <location>
        <begin position="86"/>
        <end position="99"/>
    </location>
</feature>
<evidence type="ECO:0000256" key="1">
    <source>
        <dbReference type="SAM" id="MobiDB-lite"/>
    </source>
</evidence>
<organism evidence="2 3">
    <name type="scientific">Panagrolaimus davidi</name>
    <dbReference type="NCBI Taxonomy" id="227884"/>
    <lineage>
        <taxon>Eukaryota</taxon>
        <taxon>Metazoa</taxon>
        <taxon>Ecdysozoa</taxon>
        <taxon>Nematoda</taxon>
        <taxon>Chromadorea</taxon>
        <taxon>Rhabditida</taxon>
        <taxon>Tylenchina</taxon>
        <taxon>Panagrolaimomorpha</taxon>
        <taxon>Panagrolaimoidea</taxon>
        <taxon>Panagrolaimidae</taxon>
        <taxon>Panagrolaimus</taxon>
    </lineage>
</organism>
<protein>
    <submittedName>
        <fullName evidence="3">Uncharacterized protein</fullName>
    </submittedName>
</protein>
<keyword evidence="2" id="KW-1185">Reference proteome</keyword>
<dbReference type="WBParaSite" id="PDA_v2.g25966.t1">
    <property type="protein sequence ID" value="PDA_v2.g25966.t1"/>
    <property type="gene ID" value="PDA_v2.g25966"/>
</dbReference>
<evidence type="ECO:0000313" key="2">
    <source>
        <dbReference type="Proteomes" id="UP000887578"/>
    </source>
</evidence>
<reference evidence="3" key="1">
    <citation type="submission" date="2022-11" db="UniProtKB">
        <authorList>
            <consortium name="WormBaseParasite"/>
        </authorList>
    </citation>
    <scope>IDENTIFICATION</scope>
</reference>
<dbReference type="AlphaFoldDB" id="A0A914Q502"/>